<protein>
    <recommendedName>
        <fullName evidence="6">Lipoprotein</fullName>
    </recommendedName>
</protein>
<dbReference type="PANTHER" id="PTHR30035:SF3">
    <property type="entry name" value="INTERMEMBRANE PHOSPHOLIPID TRANSPORT SYSTEM LIPOPROTEIN MLAA"/>
    <property type="match status" value="1"/>
</dbReference>
<dbReference type="Proteomes" id="UP001254759">
    <property type="component" value="Unassembled WGS sequence"/>
</dbReference>
<feature type="chain" id="PRO_5045410210" description="Lipoprotein" evidence="3">
    <location>
        <begin position="22"/>
        <end position="174"/>
    </location>
</feature>
<keyword evidence="2 3" id="KW-0732">Signal</keyword>
<comment type="similarity">
    <text evidence="1">Belongs to the MlaA family.</text>
</comment>
<reference evidence="4 5" key="1">
    <citation type="submission" date="2023-07" db="EMBL/GenBank/DDBJ databases">
        <title>Sorghum-associated microbial communities from plants grown in Nebraska, USA.</title>
        <authorList>
            <person name="Schachtman D."/>
        </authorList>
    </citation>
    <scope>NUCLEOTIDE SEQUENCE [LARGE SCALE GENOMIC DNA]</scope>
    <source>
        <strain evidence="4 5">BE107</strain>
    </source>
</reference>
<evidence type="ECO:0008006" key="6">
    <source>
        <dbReference type="Google" id="ProtNLM"/>
    </source>
</evidence>
<comment type="caution">
    <text evidence="4">The sequence shown here is derived from an EMBL/GenBank/DDBJ whole genome shotgun (WGS) entry which is preliminary data.</text>
</comment>
<dbReference type="Pfam" id="PF04333">
    <property type="entry name" value="MlaA"/>
    <property type="match status" value="1"/>
</dbReference>
<feature type="signal peptide" evidence="3">
    <location>
        <begin position="1"/>
        <end position="21"/>
    </location>
</feature>
<evidence type="ECO:0000256" key="3">
    <source>
        <dbReference type="SAM" id="SignalP"/>
    </source>
</evidence>
<dbReference type="PANTHER" id="PTHR30035">
    <property type="entry name" value="LIPOPROTEIN VACJ-RELATED"/>
    <property type="match status" value="1"/>
</dbReference>
<sequence>MKPFAWKFGLCLALAASLAGCSSVPDKQPPAANAYVDSAAPLVAGSEQALDEPPGRIEAYPEPVDPSRDVDSELAAEIGATAVLLGPADRDAVEDSVAPLAGAPVVYDPWQRFNRRMHRFNDAVDRSVARPVAKFYVKVVPEPVRSRVSSFFDNLSQPATAVNALLQGQVKHSA</sequence>
<dbReference type="InterPro" id="IPR007428">
    <property type="entry name" value="MlaA"/>
</dbReference>
<proteinExistence type="inferred from homology"/>
<evidence type="ECO:0000256" key="1">
    <source>
        <dbReference type="ARBA" id="ARBA00010634"/>
    </source>
</evidence>
<dbReference type="EMBL" id="JAVDTT010000001">
    <property type="protein sequence ID" value="MDR6841121.1"/>
    <property type="molecule type" value="Genomic_DNA"/>
</dbReference>
<evidence type="ECO:0000313" key="5">
    <source>
        <dbReference type="Proteomes" id="UP001254759"/>
    </source>
</evidence>
<keyword evidence="5" id="KW-1185">Reference proteome</keyword>
<gene>
    <name evidence="4" type="ORF">J2W94_001385</name>
</gene>
<name>A0ABU1RQR5_9GAMM</name>
<dbReference type="PROSITE" id="PS51257">
    <property type="entry name" value="PROKAR_LIPOPROTEIN"/>
    <property type="match status" value="1"/>
</dbReference>
<organism evidence="4 5">
    <name type="scientific">Pseudoxanthomonas sacheonensis</name>
    <dbReference type="NCBI Taxonomy" id="443615"/>
    <lineage>
        <taxon>Bacteria</taxon>
        <taxon>Pseudomonadati</taxon>
        <taxon>Pseudomonadota</taxon>
        <taxon>Gammaproteobacteria</taxon>
        <taxon>Lysobacterales</taxon>
        <taxon>Lysobacteraceae</taxon>
        <taxon>Pseudoxanthomonas</taxon>
    </lineage>
</organism>
<evidence type="ECO:0000313" key="4">
    <source>
        <dbReference type="EMBL" id="MDR6841121.1"/>
    </source>
</evidence>
<evidence type="ECO:0000256" key="2">
    <source>
        <dbReference type="ARBA" id="ARBA00022729"/>
    </source>
</evidence>
<dbReference type="PRINTS" id="PR01805">
    <property type="entry name" value="VACJLIPOPROT"/>
</dbReference>
<accession>A0ABU1RQR5</accession>